<evidence type="ECO:0000256" key="3">
    <source>
        <dbReference type="ARBA" id="ARBA00022517"/>
    </source>
</evidence>
<feature type="compositionally biased region" description="Basic and acidic residues" evidence="7">
    <location>
        <begin position="859"/>
        <end position="872"/>
    </location>
</feature>
<feature type="compositionally biased region" description="Basic and acidic residues" evidence="7">
    <location>
        <begin position="176"/>
        <end position="186"/>
    </location>
</feature>
<evidence type="ECO:0000313" key="9">
    <source>
        <dbReference type="Proteomes" id="UP000294933"/>
    </source>
</evidence>
<evidence type="ECO:0000256" key="1">
    <source>
        <dbReference type="ARBA" id="ARBA00004604"/>
    </source>
</evidence>
<gene>
    <name evidence="8" type="ORF">BD410DRAFT_779764</name>
</gene>
<feature type="compositionally biased region" description="Basic and acidic residues" evidence="7">
    <location>
        <begin position="816"/>
        <end position="826"/>
    </location>
</feature>
<feature type="compositionally biased region" description="Acidic residues" evidence="7">
    <location>
        <begin position="387"/>
        <end position="406"/>
    </location>
</feature>
<dbReference type="GO" id="GO:0030490">
    <property type="term" value="P:maturation of SSU-rRNA"/>
    <property type="evidence" value="ECO:0007669"/>
    <property type="project" value="TreeGrafter"/>
</dbReference>
<dbReference type="PANTHER" id="PTHR23183">
    <property type="entry name" value="NOP14"/>
    <property type="match status" value="1"/>
</dbReference>
<feature type="compositionally biased region" description="Basic and acidic residues" evidence="7">
    <location>
        <begin position="879"/>
        <end position="894"/>
    </location>
</feature>
<proteinExistence type="inferred from homology"/>
<reference evidence="8 9" key="1">
    <citation type="submission" date="2018-06" db="EMBL/GenBank/DDBJ databases">
        <title>A transcriptomic atlas of mushroom development highlights an independent origin of complex multicellularity.</title>
        <authorList>
            <consortium name="DOE Joint Genome Institute"/>
            <person name="Krizsan K."/>
            <person name="Almasi E."/>
            <person name="Merenyi Z."/>
            <person name="Sahu N."/>
            <person name="Viragh M."/>
            <person name="Koszo T."/>
            <person name="Mondo S."/>
            <person name="Kiss B."/>
            <person name="Balint B."/>
            <person name="Kues U."/>
            <person name="Barry K."/>
            <person name="Hegedus J.C."/>
            <person name="Henrissat B."/>
            <person name="Johnson J."/>
            <person name="Lipzen A."/>
            <person name="Ohm R."/>
            <person name="Nagy I."/>
            <person name="Pangilinan J."/>
            <person name="Yan J."/>
            <person name="Xiong Y."/>
            <person name="Grigoriev I.V."/>
            <person name="Hibbett D.S."/>
            <person name="Nagy L.G."/>
        </authorList>
    </citation>
    <scope>NUCLEOTIDE SEQUENCE [LARGE SCALE GENOMIC DNA]</scope>
    <source>
        <strain evidence="8 9">SZMC22713</strain>
    </source>
</reference>
<dbReference type="Pfam" id="PF04147">
    <property type="entry name" value="Nop14"/>
    <property type="match status" value="1"/>
</dbReference>
<keyword evidence="4" id="KW-0698">rRNA processing</keyword>
<dbReference type="OrthoDB" id="441771at2759"/>
<feature type="compositionally biased region" description="Basic and acidic residues" evidence="7">
    <location>
        <begin position="834"/>
        <end position="850"/>
    </location>
</feature>
<dbReference type="Proteomes" id="UP000294933">
    <property type="component" value="Unassembled WGS sequence"/>
</dbReference>
<evidence type="ECO:0000256" key="5">
    <source>
        <dbReference type="ARBA" id="ARBA00023242"/>
    </source>
</evidence>
<evidence type="ECO:0000313" key="8">
    <source>
        <dbReference type="EMBL" id="TDL29366.1"/>
    </source>
</evidence>
<feature type="compositionally biased region" description="Basic and acidic residues" evidence="7">
    <location>
        <begin position="281"/>
        <end position="329"/>
    </location>
</feature>
<keyword evidence="5" id="KW-0539">Nucleus</keyword>
<feature type="compositionally biased region" description="Basic and acidic residues" evidence="7">
    <location>
        <begin position="202"/>
        <end position="249"/>
    </location>
</feature>
<feature type="region of interest" description="Disordered" evidence="7">
    <location>
        <begin position="811"/>
        <end position="902"/>
    </location>
</feature>
<keyword evidence="9" id="KW-1185">Reference proteome</keyword>
<evidence type="ECO:0000256" key="4">
    <source>
        <dbReference type="ARBA" id="ARBA00022552"/>
    </source>
</evidence>
<comment type="function">
    <text evidence="6">Involved in nucleolar processing of pre-18S ribosomal RNA. Has a role in the nuclear export of 40S pre-ribosomal subunit to the cytoplasm.</text>
</comment>
<feature type="compositionally biased region" description="Polar residues" evidence="7">
    <location>
        <begin position="252"/>
        <end position="266"/>
    </location>
</feature>
<dbReference type="GO" id="GO:0030692">
    <property type="term" value="C:Noc4p-Nop14p complex"/>
    <property type="evidence" value="ECO:0007669"/>
    <property type="project" value="TreeGrafter"/>
</dbReference>
<dbReference type="STRING" id="50990.A0A4R5XG82"/>
<sequence>MAKGSQLNQLKAEISQAGLSRQSHSGKKRKRGTSHEVDKDKKASKLLEINQKLNPFDVKVTKLKHDVGGRKIKGAVGKPTVSKQAGIEQRKRTLLKEYEAKDHSGGVVDRRFGENDPTMTPEERMLERFTKERQRASKGATFNLEDEDELTHYGQSLSNLDDFDGTGLALDDGDESDGKIDADTVKRSHFGGFEDDNDETEENPRKKSKAEVMAEIIVKSKEHKFQRQLERQQDENTRHQLDQEFEDIRSLLLTQPDPSASGSNSVPLGRLRPQAEPSHVANERKPPNDQDYDQHVRELALDKRAKPKDRTKTAEELAAEAKEALEKSERKRLKRMRGEPDDSSDEDDREGKSRKKSRGQRGGDDLNDDYDAESAPWSLGAGLGDEGSPENEETDSEDESAGESDDGGDHESAASTNDSSGEDDDRDGGKSEDLFPTRTKPAKKGHPSGVNELPFTFPCPETYEEFSTLVEGIDDHDVPTVIERIKTLHHPSLAEGNKSKLENLSKVLIDYVLHITSPPTPRFILFSTIIPHIYSLTVSYPISSAQYMISKLSMMHKNFTRGLSRGAASEESKTWPGTAELGLLYLISKIWPTSDMNHPVVSPARLLMGEYLGLGRIRNLQDISSGLFLCTLFLQFEELSKRLVPEAINFLINVVLILSPHNFEDAASLPGLFPAPDFGTPNCLRLRLKTRTGKVLDPNPPDLVKLLTCRSTEPEQDKVDLIGVSFELLAKFSEWYKGIDGFIELFNPIMDILTGIRQSKLPDGLQVKSSATQDLLRRLLKFSRQSRKPLALQAHKPIPIASYIPKFGDSSSSYLRRQDPDHERAAASKLRHQVKQERKGAMRELRKDARFLASVQQKEQQEKDQGYKDRMNKVFNSLEGERAEQKRMDKEKVKEKRRAGRK</sequence>
<evidence type="ECO:0000256" key="7">
    <source>
        <dbReference type="SAM" id="MobiDB-lite"/>
    </source>
</evidence>
<dbReference type="PANTHER" id="PTHR23183:SF0">
    <property type="entry name" value="NUCLEOLAR PROTEIN 14"/>
    <property type="match status" value="1"/>
</dbReference>
<keyword evidence="3" id="KW-0690">Ribosome biogenesis</keyword>
<feature type="region of interest" description="Disordered" evidence="7">
    <location>
        <begin position="1"/>
        <end position="46"/>
    </location>
</feature>
<accession>A0A4R5XG82</accession>
<comment type="subcellular location">
    <subcellularLocation>
        <location evidence="1">Nucleus</location>
        <location evidence="1">Nucleolus</location>
    </subcellularLocation>
</comment>
<comment type="similarity">
    <text evidence="2">Belongs to the NOP14 family.</text>
</comment>
<evidence type="ECO:0000256" key="6">
    <source>
        <dbReference type="ARBA" id="ARBA00024695"/>
    </source>
</evidence>
<name>A0A4R5XG82_9AGAM</name>
<feature type="region of interest" description="Disordered" evidence="7">
    <location>
        <begin position="156"/>
        <end position="451"/>
    </location>
</feature>
<evidence type="ECO:0000256" key="2">
    <source>
        <dbReference type="ARBA" id="ARBA00007466"/>
    </source>
</evidence>
<feature type="compositionally biased region" description="Basic and acidic residues" evidence="7">
    <location>
        <begin position="33"/>
        <end position="45"/>
    </location>
</feature>
<organism evidence="8 9">
    <name type="scientific">Rickenella mellea</name>
    <dbReference type="NCBI Taxonomy" id="50990"/>
    <lineage>
        <taxon>Eukaryota</taxon>
        <taxon>Fungi</taxon>
        <taxon>Dikarya</taxon>
        <taxon>Basidiomycota</taxon>
        <taxon>Agaricomycotina</taxon>
        <taxon>Agaricomycetes</taxon>
        <taxon>Hymenochaetales</taxon>
        <taxon>Rickenellaceae</taxon>
        <taxon>Rickenella</taxon>
    </lineage>
</organism>
<dbReference type="EMBL" id="ML170156">
    <property type="protein sequence ID" value="TDL29366.1"/>
    <property type="molecule type" value="Genomic_DNA"/>
</dbReference>
<dbReference type="AlphaFoldDB" id="A0A4R5XG82"/>
<dbReference type="GO" id="GO:0032040">
    <property type="term" value="C:small-subunit processome"/>
    <property type="evidence" value="ECO:0007669"/>
    <property type="project" value="InterPro"/>
</dbReference>
<protein>
    <submittedName>
        <fullName evidence="8">Nop14-like protein</fullName>
    </submittedName>
</protein>
<dbReference type="InterPro" id="IPR007276">
    <property type="entry name" value="Nop14"/>
</dbReference>
<dbReference type="VEuPathDB" id="FungiDB:BD410DRAFT_779764"/>